<sequence>MIDRIKKFKPQNVCIIHSEVMKQFKKATGIELRIGYNGRVFKYIDTEFYFNYFPNHNNISTETKVKIYEVLRNNI</sequence>
<accession>A0A4Q0VE64</accession>
<dbReference type="EMBL" id="QMAP01000002">
    <property type="protein sequence ID" value="RXI49993.1"/>
    <property type="molecule type" value="Genomic_DNA"/>
</dbReference>
<organism evidence="1 2">
    <name type="scientific">Clostridium tetani</name>
    <dbReference type="NCBI Taxonomy" id="1513"/>
    <lineage>
        <taxon>Bacteria</taxon>
        <taxon>Bacillati</taxon>
        <taxon>Bacillota</taxon>
        <taxon>Clostridia</taxon>
        <taxon>Eubacteriales</taxon>
        <taxon>Clostridiaceae</taxon>
        <taxon>Clostridium</taxon>
    </lineage>
</organism>
<dbReference type="AlphaFoldDB" id="A0A4Q0VE64"/>
<protein>
    <submittedName>
        <fullName evidence="1">Uncharacterized protein</fullName>
    </submittedName>
</protein>
<evidence type="ECO:0000313" key="2">
    <source>
        <dbReference type="Proteomes" id="UP000290921"/>
    </source>
</evidence>
<name>A0A4Q0VE64_CLOTA</name>
<evidence type="ECO:0000313" key="1">
    <source>
        <dbReference type="EMBL" id="RXI49993.1"/>
    </source>
</evidence>
<proteinExistence type="predicted"/>
<dbReference type="Proteomes" id="UP000290921">
    <property type="component" value="Unassembled WGS sequence"/>
</dbReference>
<dbReference type="RefSeq" id="WP_129029889.1">
    <property type="nucleotide sequence ID" value="NZ_AP026806.1"/>
</dbReference>
<reference evidence="1 2" key="1">
    <citation type="submission" date="2018-06" db="EMBL/GenBank/DDBJ databases">
        <title>Genome conservation of Clostridium tetani.</title>
        <authorList>
            <person name="Bruggemann H."/>
            <person name="Popoff M.R."/>
        </authorList>
    </citation>
    <scope>NUCLEOTIDE SEQUENCE [LARGE SCALE GENOMIC DNA]</scope>
    <source>
        <strain evidence="1 2">2017.061</strain>
    </source>
</reference>
<comment type="caution">
    <text evidence="1">The sequence shown here is derived from an EMBL/GenBank/DDBJ whole genome shotgun (WGS) entry which is preliminary data.</text>
</comment>
<gene>
    <name evidence="1" type="ORF">DP130_03170</name>
</gene>